<reference evidence="3" key="1">
    <citation type="submission" date="2017-09" db="EMBL/GenBank/DDBJ databases">
        <title>Depth-based differentiation of microbial function through sediment-hosted aquifers and enrichment of novel symbionts in the deep terrestrial subsurface.</title>
        <authorList>
            <person name="Probst A.J."/>
            <person name="Ladd B."/>
            <person name="Jarett J.K."/>
            <person name="Geller-Mcgrath D.E."/>
            <person name="Sieber C.M.K."/>
            <person name="Emerson J.B."/>
            <person name="Anantharaman K."/>
            <person name="Thomas B.C."/>
            <person name="Malmstrom R."/>
            <person name="Stieglmeier M."/>
            <person name="Klingl A."/>
            <person name="Woyke T."/>
            <person name="Ryan C.M."/>
            <person name="Banfield J.F."/>
        </authorList>
    </citation>
    <scope>NUCLEOTIDE SEQUENCE [LARGE SCALE GENOMIC DNA]</scope>
</reference>
<dbReference type="AlphaFoldDB" id="A0A2M6XDD1"/>
<sequence>MFFILLTNEFREIGANPVATGWGIITILAGTIALLFPSTFSSTAFLIGFFLMIVELVLSLLAKHMAMKVLDRIAEEIANQVQKNSGM</sequence>
<organism evidence="2 3">
    <name type="scientific">Candidatus Shapirobacteria bacterium CG08_land_8_20_14_0_20_39_18</name>
    <dbReference type="NCBI Taxonomy" id="1974883"/>
    <lineage>
        <taxon>Bacteria</taxon>
        <taxon>Candidatus Shapironibacteriota</taxon>
    </lineage>
</organism>
<comment type="caution">
    <text evidence="2">The sequence shown here is derived from an EMBL/GenBank/DDBJ whole genome shotgun (WGS) entry which is preliminary data.</text>
</comment>
<keyword evidence="1" id="KW-1133">Transmembrane helix</keyword>
<dbReference type="EMBL" id="PEYO01000012">
    <property type="protein sequence ID" value="PIU03659.1"/>
    <property type="molecule type" value="Genomic_DNA"/>
</dbReference>
<keyword evidence="1" id="KW-0812">Transmembrane</keyword>
<proteinExistence type="predicted"/>
<accession>A0A2M6XDD1</accession>
<keyword evidence="1" id="KW-0472">Membrane</keyword>
<gene>
    <name evidence="2" type="ORF">COT44_02095</name>
</gene>
<protein>
    <submittedName>
        <fullName evidence="2">Uncharacterized protein</fullName>
    </submittedName>
</protein>
<dbReference type="Proteomes" id="UP000228996">
    <property type="component" value="Unassembled WGS sequence"/>
</dbReference>
<name>A0A2M6XDD1_9BACT</name>
<evidence type="ECO:0000313" key="2">
    <source>
        <dbReference type="EMBL" id="PIU03659.1"/>
    </source>
</evidence>
<feature type="transmembrane region" description="Helical" evidence="1">
    <location>
        <begin position="21"/>
        <end position="38"/>
    </location>
</feature>
<evidence type="ECO:0000313" key="3">
    <source>
        <dbReference type="Proteomes" id="UP000228996"/>
    </source>
</evidence>
<feature type="transmembrane region" description="Helical" evidence="1">
    <location>
        <begin position="44"/>
        <end position="62"/>
    </location>
</feature>
<evidence type="ECO:0000256" key="1">
    <source>
        <dbReference type="SAM" id="Phobius"/>
    </source>
</evidence>